<reference evidence="11" key="1">
    <citation type="submission" date="2022-07" db="EMBL/GenBank/DDBJ databases">
        <title>Genome Sequence of Physisporinus lineatus.</title>
        <authorList>
            <person name="Buettner E."/>
        </authorList>
    </citation>
    <scope>NUCLEOTIDE SEQUENCE</scope>
    <source>
        <strain evidence="11">VT162</strain>
    </source>
</reference>
<feature type="binding site" evidence="9">
    <location>
        <position position="315"/>
    </location>
    <ligand>
        <name>K(+)</name>
        <dbReference type="ChEBI" id="CHEBI:29103"/>
    </ligand>
</feature>
<evidence type="ECO:0000259" key="10">
    <source>
        <dbReference type="Pfam" id="PF00294"/>
    </source>
</evidence>
<comment type="subcellular location">
    <subcellularLocation>
        <location evidence="9">Cytoplasm</location>
    </subcellularLocation>
    <subcellularLocation>
        <location evidence="9">Nucleus</location>
    </subcellularLocation>
</comment>
<comment type="caution">
    <text evidence="9">Lacks conserved residue(s) required for the propagation of feature annotation.</text>
</comment>
<evidence type="ECO:0000256" key="6">
    <source>
        <dbReference type="ARBA" id="ARBA00022842"/>
    </source>
</evidence>
<keyword evidence="8 9" id="KW-0119">Carbohydrate metabolism</keyword>
<dbReference type="GO" id="GO:0046872">
    <property type="term" value="F:metal ion binding"/>
    <property type="evidence" value="ECO:0007669"/>
    <property type="project" value="UniProtKB-KW"/>
</dbReference>
<gene>
    <name evidence="11" type="ORF">NLI96_g12420</name>
</gene>
<proteinExistence type="inferred from homology"/>
<comment type="caution">
    <text evidence="11">The sequence shown here is derived from an EMBL/GenBank/DDBJ whole genome shotgun (WGS) entry which is preliminary data.</text>
</comment>
<dbReference type="InterPro" id="IPR029056">
    <property type="entry name" value="Ribokinase-like"/>
</dbReference>
<comment type="function">
    <text evidence="9">Catalyzes the phosphorylation of ribose at O-5 in a reaction requiring ATP and magnesium. The resulting D-ribose-5-phosphate can then be used either for sythesis of nucleotides, histidine, and tryptophan, or as a component of the pentose phosphate pathway.</text>
</comment>
<keyword evidence="9" id="KW-0539">Nucleus</keyword>
<dbReference type="GO" id="GO:0005634">
    <property type="term" value="C:nucleus"/>
    <property type="evidence" value="ECO:0007669"/>
    <property type="project" value="UniProtKB-SubCell"/>
</dbReference>
<evidence type="ECO:0000256" key="3">
    <source>
        <dbReference type="ARBA" id="ARBA00022741"/>
    </source>
</evidence>
<dbReference type="GO" id="GO:0005524">
    <property type="term" value="F:ATP binding"/>
    <property type="evidence" value="ECO:0007669"/>
    <property type="project" value="UniProtKB-UniRule"/>
</dbReference>
<dbReference type="EC" id="2.7.1.15" evidence="9"/>
<dbReference type="Pfam" id="PF00294">
    <property type="entry name" value="PfkB"/>
    <property type="match status" value="1"/>
</dbReference>
<keyword evidence="9" id="KW-0963">Cytoplasm</keyword>
<evidence type="ECO:0000256" key="1">
    <source>
        <dbReference type="ARBA" id="ARBA00022679"/>
    </source>
</evidence>
<dbReference type="Gene3D" id="3.40.1190.20">
    <property type="match status" value="1"/>
</dbReference>
<comment type="catalytic activity">
    <reaction evidence="9">
        <text>D-ribose + ATP = D-ribose 5-phosphate + ADP + H(+)</text>
        <dbReference type="Rhea" id="RHEA:13697"/>
        <dbReference type="ChEBI" id="CHEBI:15378"/>
        <dbReference type="ChEBI" id="CHEBI:30616"/>
        <dbReference type="ChEBI" id="CHEBI:47013"/>
        <dbReference type="ChEBI" id="CHEBI:78346"/>
        <dbReference type="ChEBI" id="CHEBI:456216"/>
        <dbReference type="EC" id="2.7.1.15"/>
    </reaction>
</comment>
<comment type="cofactor">
    <cofactor evidence="9">
        <name>Mg(2+)</name>
        <dbReference type="ChEBI" id="CHEBI:18420"/>
    </cofactor>
    <text evidence="9">Requires a divalent cation, most likely magnesium in vivo, as an electrophilic catalyst to aid phosphoryl group transfer. It is the chelate of the metal and the nucleotide that is the actual substrate.</text>
</comment>
<dbReference type="GO" id="GO:0004747">
    <property type="term" value="F:ribokinase activity"/>
    <property type="evidence" value="ECO:0007669"/>
    <property type="project" value="UniProtKB-UniRule"/>
</dbReference>
<feature type="binding site" evidence="9">
    <location>
        <position position="276"/>
    </location>
    <ligand>
        <name>K(+)</name>
        <dbReference type="ChEBI" id="CHEBI:29103"/>
    </ligand>
</feature>
<comment type="pathway">
    <text evidence="9">Carbohydrate metabolism; D-ribose degradation; D-ribose 5-phosphate from beta-D-ribopyranose: step 2/2.</text>
</comment>
<dbReference type="GO" id="GO:0005737">
    <property type="term" value="C:cytoplasm"/>
    <property type="evidence" value="ECO:0007669"/>
    <property type="project" value="UniProtKB-SubCell"/>
</dbReference>
<feature type="binding site" evidence="9">
    <location>
        <begin position="245"/>
        <end position="250"/>
    </location>
    <ligand>
        <name>ATP</name>
        <dbReference type="ChEBI" id="CHEBI:30616"/>
    </ligand>
</feature>
<evidence type="ECO:0000256" key="5">
    <source>
        <dbReference type="ARBA" id="ARBA00022840"/>
    </source>
</evidence>
<protein>
    <recommendedName>
        <fullName evidence="9">Ribokinase</fullName>
        <shortName evidence="9">RK</shortName>
        <ecNumber evidence="9">2.7.1.15</ecNumber>
    </recommendedName>
</protein>
<dbReference type="InterPro" id="IPR011611">
    <property type="entry name" value="PfkB_dom"/>
</dbReference>
<sequence>MSPKSLNTQQTESRCLVRGSINIDEFFHVSRIVTPGETRSSTRYERRAGGKGANQAVAVAKAAGHVSMIASVGRDGDWIVNLLRETGVDVDLISVTDDEPTGRAIIQLTPEGENCILLHRGANFVPHVLPNYPPFTHCLLQNEIPFEDTLATLSHARSTGATTIFNPSPLPSHEELRSFPWRNVDWLIVNEGEARSLIDALKDSPNQPTTTGDETSRGIKDQGMSTLYALHHLPTFSSSVNIVCTLGSEGVITLLTSGESFHVPAAKLDGPVKDTTGAGDCFTGYLVAGLMESASNEDLGVQNAICMAVKAAGICVQKPGAMESIPDRMQVEGNRT</sequence>
<dbReference type="Proteomes" id="UP001212997">
    <property type="component" value="Unassembled WGS sequence"/>
</dbReference>
<dbReference type="InterPro" id="IPR011877">
    <property type="entry name" value="Ribokinase"/>
</dbReference>
<feature type="binding site" evidence="9">
    <location>
        <position position="318"/>
    </location>
    <ligand>
        <name>K(+)</name>
        <dbReference type="ChEBI" id="CHEBI:29103"/>
    </ligand>
</feature>
<comment type="subunit">
    <text evidence="9">Homodimer.</text>
</comment>
<dbReference type="CDD" id="cd01174">
    <property type="entry name" value="ribokinase"/>
    <property type="match status" value="1"/>
</dbReference>
<keyword evidence="6 9" id="KW-0460">Magnesium</keyword>
<evidence type="ECO:0000256" key="2">
    <source>
        <dbReference type="ARBA" id="ARBA00022723"/>
    </source>
</evidence>
<keyword evidence="5 9" id="KW-0067">ATP-binding</keyword>
<dbReference type="GO" id="GO:0019303">
    <property type="term" value="P:D-ribose catabolic process"/>
    <property type="evidence" value="ECO:0007669"/>
    <property type="project" value="UniProtKB-UniRule"/>
</dbReference>
<dbReference type="EMBL" id="JANAWD010001046">
    <property type="protein sequence ID" value="KAJ3474504.1"/>
    <property type="molecule type" value="Genomic_DNA"/>
</dbReference>
<keyword evidence="12" id="KW-1185">Reference proteome</keyword>
<comment type="similarity">
    <text evidence="9">Belongs to the carbohydrate kinase PfkB family. Ribokinase subfamily.</text>
</comment>
<comment type="activity regulation">
    <text evidence="9">Activated by a monovalent cation that binds near, but not in, the active site. The most likely occupant of the site in vivo is potassium. Ion binding induces a conformational change that may alter substrate affinity.</text>
</comment>
<evidence type="ECO:0000256" key="8">
    <source>
        <dbReference type="ARBA" id="ARBA00023277"/>
    </source>
</evidence>
<dbReference type="PANTHER" id="PTHR10584">
    <property type="entry name" value="SUGAR KINASE"/>
    <property type="match status" value="1"/>
</dbReference>
<evidence type="ECO:0000256" key="7">
    <source>
        <dbReference type="ARBA" id="ARBA00022958"/>
    </source>
</evidence>
<dbReference type="InterPro" id="IPR002139">
    <property type="entry name" value="Ribo/fructo_kinase"/>
</dbReference>
<keyword evidence="1 9" id="KW-0808">Transferase</keyword>
<feature type="binding site" evidence="9">
    <location>
        <position position="324"/>
    </location>
    <ligand>
        <name>K(+)</name>
        <dbReference type="ChEBI" id="CHEBI:29103"/>
    </ligand>
</feature>
<name>A0AAD5USC4_9APHY</name>
<dbReference type="PRINTS" id="PR00990">
    <property type="entry name" value="RIBOKINASE"/>
</dbReference>
<dbReference type="AlphaFoldDB" id="A0AAD5USC4"/>
<feature type="binding site" evidence="9">
    <location>
        <begin position="279"/>
        <end position="280"/>
    </location>
    <ligand>
        <name>ATP</name>
        <dbReference type="ChEBI" id="CHEBI:30616"/>
    </ligand>
</feature>
<feature type="binding site" evidence="9">
    <location>
        <position position="280"/>
    </location>
    <ligand>
        <name>substrate</name>
    </ligand>
</feature>
<keyword evidence="4 9" id="KW-0418">Kinase</keyword>
<feature type="binding site" evidence="9">
    <location>
        <position position="190"/>
    </location>
    <ligand>
        <name>ATP</name>
        <dbReference type="ChEBI" id="CHEBI:30616"/>
    </ligand>
</feature>
<feature type="binding site" evidence="9">
    <location>
        <position position="143"/>
    </location>
    <ligand>
        <name>substrate</name>
    </ligand>
</feature>
<feature type="active site" description="Proton acceptor" evidence="9">
    <location>
        <position position="280"/>
    </location>
</feature>
<organism evidence="11 12">
    <name type="scientific">Meripilus lineatus</name>
    <dbReference type="NCBI Taxonomy" id="2056292"/>
    <lineage>
        <taxon>Eukaryota</taxon>
        <taxon>Fungi</taxon>
        <taxon>Dikarya</taxon>
        <taxon>Basidiomycota</taxon>
        <taxon>Agaricomycotina</taxon>
        <taxon>Agaricomycetes</taxon>
        <taxon>Polyporales</taxon>
        <taxon>Meripilaceae</taxon>
        <taxon>Meripilus</taxon>
    </lineage>
</organism>
<feature type="binding site" evidence="9">
    <location>
        <begin position="22"/>
        <end position="24"/>
    </location>
    <ligand>
        <name>substrate</name>
    </ligand>
</feature>
<feature type="binding site" evidence="9">
    <location>
        <begin position="50"/>
        <end position="54"/>
    </location>
    <ligand>
        <name>substrate</name>
    </ligand>
</feature>
<keyword evidence="7 9" id="KW-0630">Potassium</keyword>
<evidence type="ECO:0000256" key="4">
    <source>
        <dbReference type="ARBA" id="ARBA00022777"/>
    </source>
</evidence>
<keyword evidence="2 9" id="KW-0479">Metal-binding</keyword>
<feature type="binding site" evidence="9">
    <location>
        <position position="274"/>
    </location>
    <ligand>
        <name>K(+)</name>
        <dbReference type="ChEBI" id="CHEBI:29103"/>
    </ligand>
</feature>
<evidence type="ECO:0000256" key="9">
    <source>
        <dbReference type="HAMAP-Rule" id="MF_03215"/>
    </source>
</evidence>
<dbReference type="SUPFAM" id="SSF53613">
    <property type="entry name" value="Ribokinase-like"/>
    <property type="match status" value="1"/>
</dbReference>
<dbReference type="PANTHER" id="PTHR10584:SF166">
    <property type="entry name" value="RIBOKINASE"/>
    <property type="match status" value="1"/>
</dbReference>
<evidence type="ECO:0000313" key="12">
    <source>
        <dbReference type="Proteomes" id="UP001212997"/>
    </source>
</evidence>
<keyword evidence="3 9" id="KW-0547">Nucleotide-binding</keyword>
<dbReference type="HAMAP" id="MF_01987">
    <property type="entry name" value="Ribokinase"/>
    <property type="match status" value="1"/>
</dbReference>
<accession>A0AAD5USC4</accession>
<feature type="domain" description="Carbohydrate kinase PfkB" evidence="10">
    <location>
        <begin position="15"/>
        <end position="327"/>
    </location>
</feature>
<evidence type="ECO:0000313" key="11">
    <source>
        <dbReference type="EMBL" id="KAJ3474504.1"/>
    </source>
</evidence>
<feature type="binding site" evidence="9">
    <location>
        <position position="320"/>
    </location>
    <ligand>
        <name>K(+)</name>
        <dbReference type="ChEBI" id="CHEBI:29103"/>
    </ligand>
</feature>